<comment type="caution">
    <text evidence="8">The sequence shown here is derived from an EMBL/GenBank/DDBJ whole genome shotgun (WGS) entry which is preliminary data.</text>
</comment>
<evidence type="ECO:0000256" key="2">
    <source>
        <dbReference type="ARBA" id="ARBA00023444"/>
    </source>
</evidence>
<dbReference type="OrthoDB" id="9806536at2"/>
<keyword evidence="9" id="KW-1185">Reference proteome</keyword>
<feature type="domain" description="Siroheme decarboxylase AsnC-like ligand binding" evidence="6">
    <location>
        <begin position="63"/>
        <end position="148"/>
    </location>
</feature>
<dbReference type="EC" id="4.1.1.111" evidence="4"/>
<dbReference type="InterPro" id="IPR040523">
    <property type="entry name" value="AsnC_trans_reg2"/>
</dbReference>
<evidence type="ECO:0000259" key="6">
    <source>
        <dbReference type="Pfam" id="PF17805"/>
    </source>
</evidence>
<feature type="domain" description="Siroheme decarboxylase NirL-like HTH" evidence="7">
    <location>
        <begin position="6"/>
        <end position="52"/>
    </location>
</feature>
<sequence length="158" mass="17943">MLSELDKRIIRELQEGLPLVSRPYQALADRLNLGEDELLARIKDFIDRGVIRRFGAAVRHQDLGFVANAMVVWPVPEERLEEVGTLLAGFDKVSHCYARPAHPPGWPYNLFTMIHGQTEQECRRIAARLAAACGVENYRLLFSSAELKKSSMKYFLGE</sequence>
<evidence type="ECO:0000313" key="9">
    <source>
        <dbReference type="Proteomes" id="UP000078532"/>
    </source>
</evidence>
<proteinExistence type="inferred from homology"/>
<dbReference type="InterPro" id="IPR053953">
    <property type="entry name" value="NirdL-like_HTH"/>
</dbReference>
<dbReference type="EMBL" id="LYVF01000062">
    <property type="protein sequence ID" value="OAT85522.1"/>
    <property type="molecule type" value="Genomic_DNA"/>
</dbReference>
<dbReference type="Proteomes" id="UP000078532">
    <property type="component" value="Unassembled WGS sequence"/>
</dbReference>
<dbReference type="Pfam" id="PF17805">
    <property type="entry name" value="AsnC_trans_reg2"/>
    <property type="match status" value="1"/>
</dbReference>
<accession>A0A1B7LH59</accession>
<dbReference type="Pfam" id="PF22451">
    <property type="entry name" value="NirdL-like_HTH"/>
    <property type="match status" value="1"/>
</dbReference>
<dbReference type="InterPro" id="IPR050684">
    <property type="entry name" value="HTH-Siroheme_Decarb"/>
</dbReference>
<dbReference type="InterPro" id="IPR036390">
    <property type="entry name" value="WH_DNA-bd_sf"/>
</dbReference>
<comment type="catalytic activity">
    <reaction evidence="5">
        <text>siroheme + 2 H(+) = 12,18-didecarboxysiroheme + 2 CO2</text>
        <dbReference type="Rhea" id="RHEA:19093"/>
        <dbReference type="ChEBI" id="CHEBI:15378"/>
        <dbReference type="ChEBI" id="CHEBI:16526"/>
        <dbReference type="ChEBI" id="CHEBI:60052"/>
        <dbReference type="ChEBI" id="CHEBI:140497"/>
        <dbReference type="EC" id="4.1.1.111"/>
    </reaction>
</comment>
<evidence type="ECO:0000313" key="8">
    <source>
        <dbReference type="EMBL" id="OAT85522.1"/>
    </source>
</evidence>
<evidence type="ECO:0000259" key="7">
    <source>
        <dbReference type="Pfam" id="PF22451"/>
    </source>
</evidence>
<comment type="pathway">
    <text evidence="2">Porphyrin-containing compound metabolism.</text>
</comment>
<keyword evidence="1" id="KW-0456">Lyase</keyword>
<dbReference type="GO" id="GO:0016829">
    <property type="term" value="F:lyase activity"/>
    <property type="evidence" value="ECO:0007669"/>
    <property type="project" value="UniProtKB-KW"/>
</dbReference>
<protein>
    <recommendedName>
        <fullName evidence="4">siroheme decarboxylase</fullName>
        <ecNumber evidence="4">4.1.1.111</ecNumber>
    </recommendedName>
</protein>
<dbReference type="RefSeq" id="WP_066666868.1">
    <property type="nucleotide sequence ID" value="NZ_LYVF01000062.1"/>
</dbReference>
<comment type="similarity">
    <text evidence="3">Belongs to the Ahb/Nir family.</text>
</comment>
<dbReference type="AlphaFoldDB" id="A0A1B7LH59"/>
<dbReference type="PANTHER" id="PTHR43413">
    <property type="entry name" value="TRANSCRIPTIONAL REGULATOR, ASNC FAMILY"/>
    <property type="match status" value="1"/>
</dbReference>
<name>A0A1B7LH59_9FIRM</name>
<dbReference type="SUPFAM" id="SSF46785">
    <property type="entry name" value="Winged helix' DNA-binding domain"/>
    <property type="match status" value="1"/>
</dbReference>
<evidence type="ECO:0000256" key="5">
    <source>
        <dbReference type="ARBA" id="ARBA00048470"/>
    </source>
</evidence>
<evidence type="ECO:0000256" key="1">
    <source>
        <dbReference type="ARBA" id="ARBA00023239"/>
    </source>
</evidence>
<evidence type="ECO:0000256" key="4">
    <source>
        <dbReference type="ARBA" id="ARBA00023471"/>
    </source>
</evidence>
<evidence type="ECO:0000256" key="3">
    <source>
        <dbReference type="ARBA" id="ARBA00023457"/>
    </source>
</evidence>
<dbReference type="Gene3D" id="3.30.70.3460">
    <property type="match status" value="1"/>
</dbReference>
<reference evidence="8 9" key="1">
    <citation type="submission" date="2016-04" db="EMBL/GenBank/DDBJ databases">
        <authorList>
            <person name="Evans L.H."/>
            <person name="Alamgir A."/>
            <person name="Owens N."/>
            <person name="Weber N.D."/>
            <person name="Virtaneva K."/>
            <person name="Barbian K."/>
            <person name="Babar A."/>
            <person name="Rosenke K."/>
        </authorList>
    </citation>
    <scope>NUCLEOTIDE SEQUENCE [LARGE SCALE GENOMIC DNA]</scope>
    <source>
        <strain evidence="8 9">LMa1</strain>
    </source>
</reference>
<dbReference type="PANTHER" id="PTHR43413:SF1">
    <property type="entry name" value="SIROHEME DECARBOXYLASE NIRL SUBUNIT"/>
    <property type="match status" value="1"/>
</dbReference>
<gene>
    <name evidence="8" type="ORF">A6M21_06315</name>
</gene>
<organism evidence="8 9">
    <name type="scientific">Desulfotomaculum copahuensis</name>
    <dbReference type="NCBI Taxonomy" id="1838280"/>
    <lineage>
        <taxon>Bacteria</taxon>
        <taxon>Bacillati</taxon>
        <taxon>Bacillota</taxon>
        <taxon>Clostridia</taxon>
        <taxon>Eubacteriales</taxon>
        <taxon>Desulfotomaculaceae</taxon>
        <taxon>Desulfotomaculum</taxon>
    </lineage>
</organism>
<dbReference type="STRING" id="1838280.A6M21_06315"/>